<name>A0A9N8ZNR0_9GLOM</name>
<organism evidence="2 3">
    <name type="scientific">Ambispora leptoticha</name>
    <dbReference type="NCBI Taxonomy" id="144679"/>
    <lineage>
        <taxon>Eukaryota</taxon>
        <taxon>Fungi</taxon>
        <taxon>Fungi incertae sedis</taxon>
        <taxon>Mucoromycota</taxon>
        <taxon>Glomeromycotina</taxon>
        <taxon>Glomeromycetes</taxon>
        <taxon>Archaeosporales</taxon>
        <taxon>Ambisporaceae</taxon>
        <taxon>Ambispora</taxon>
    </lineage>
</organism>
<keyword evidence="3" id="KW-1185">Reference proteome</keyword>
<gene>
    <name evidence="2" type="ORF">ALEPTO_LOCUS3535</name>
</gene>
<dbReference type="Proteomes" id="UP000789508">
    <property type="component" value="Unassembled WGS sequence"/>
</dbReference>
<dbReference type="OrthoDB" id="10652770at2759"/>
<feature type="region of interest" description="Disordered" evidence="1">
    <location>
        <begin position="206"/>
        <end position="226"/>
    </location>
</feature>
<evidence type="ECO:0000313" key="3">
    <source>
        <dbReference type="Proteomes" id="UP000789508"/>
    </source>
</evidence>
<protein>
    <submittedName>
        <fullName evidence="2">2855_t:CDS:1</fullName>
    </submittedName>
</protein>
<feature type="compositionally biased region" description="Polar residues" evidence="1">
    <location>
        <begin position="75"/>
        <end position="84"/>
    </location>
</feature>
<feature type="compositionally biased region" description="Polar residues" evidence="1">
    <location>
        <begin position="11"/>
        <end position="23"/>
    </location>
</feature>
<dbReference type="AlphaFoldDB" id="A0A9N8ZNR0"/>
<accession>A0A9N8ZNR0</accession>
<feature type="region of interest" description="Disordered" evidence="1">
    <location>
        <begin position="1"/>
        <end position="23"/>
    </location>
</feature>
<feature type="region of interest" description="Disordered" evidence="1">
    <location>
        <begin position="75"/>
        <end position="96"/>
    </location>
</feature>
<reference evidence="2" key="1">
    <citation type="submission" date="2021-06" db="EMBL/GenBank/DDBJ databases">
        <authorList>
            <person name="Kallberg Y."/>
            <person name="Tangrot J."/>
            <person name="Rosling A."/>
        </authorList>
    </citation>
    <scope>NUCLEOTIDE SEQUENCE</scope>
    <source>
        <strain evidence="2">FL130A</strain>
    </source>
</reference>
<proteinExistence type="predicted"/>
<evidence type="ECO:0000256" key="1">
    <source>
        <dbReference type="SAM" id="MobiDB-lite"/>
    </source>
</evidence>
<comment type="caution">
    <text evidence="2">The sequence shown here is derived from an EMBL/GenBank/DDBJ whole genome shotgun (WGS) entry which is preliminary data.</text>
</comment>
<feature type="compositionally biased region" description="Basic residues" evidence="1">
    <location>
        <begin position="1"/>
        <end position="10"/>
    </location>
</feature>
<sequence length="226" mass="25642">MLEKRIHQHNKGSTFSSIGAIRSQTPSSDIQQDKCLQCCSSNPIYQNDNLTGDDDREDVISFCWCTDDEETPSTMEQQVISKTDCSSEQKETNESDLQVSNEVTIVSNKMLDVTVQGPVKPNIQCGIHTEQNKKQNLKGRVVLTIDKLKHNTEPINKNDRTTNTMAPTYNSQLEVKKNTDTTSFEDLPLIESYQYRVNLFKNRKELVAAGDSSNTDKSYIKEPEKR</sequence>
<dbReference type="EMBL" id="CAJVPS010000668">
    <property type="protein sequence ID" value="CAG8502068.1"/>
    <property type="molecule type" value="Genomic_DNA"/>
</dbReference>
<evidence type="ECO:0000313" key="2">
    <source>
        <dbReference type="EMBL" id="CAG8502068.1"/>
    </source>
</evidence>